<comment type="caution">
    <text evidence="2">The sequence shown here is derived from an EMBL/GenBank/DDBJ whole genome shotgun (WGS) entry which is preliminary data.</text>
</comment>
<protein>
    <submittedName>
        <fullName evidence="2">EAL domain-containing protein (Putative c-di-GMP-specific phosphodiesterase class I)</fullName>
    </submittedName>
</protein>
<proteinExistence type="predicted"/>
<reference evidence="2 3" key="1">
    <citation type="submission" date="2018-05" db="EMBL/GenBank/DDBJ databases">
        <title>Genomic Encyclopedia of Type Strains, Phase IV (KMG-V): Genome sequencing to study the core and pangenomes of soil and plant-associated prokaryotes.</title>
        <authorList>
            <person name="Whitman W."/>
        </authorList>
    </citation>
    <scope>NUCLEOTIDE SEQUENCE [LARGE SCALE GENOMIC DNA]</scope>
    <source>
        <strain evidence="2 3">SCZa-39</strain>
    </source>
</reference>
<dbReference type="InterPro" id="IPR050706">
    <property type="entry name" value="Cyclic-di-GMP_PDE-like"/>
</dbReference>
<name>A0ABX5KP08_9BURK</name>
<dbReference type="SUPFAM" id="SSF141868">
    <property type="entry name" value="EAL domain-like"/>
    <property type="match status" value="1"/>
</dbReference>
<dbReference type="SMART" id="SM00052">
    <property type="entry name" value="EAL"/>
    <property type="match status" value="1"/>
</dbReference>
<dbReference type="InterPro" id="IPR035919">
    <property type="entry name" value="EAL_sf"/>
</dbReference>
<dbReference type="Pfam" id="PF11563">
    <property type="entry name" value="Protoglobin"/>
    <property type="match status" value="1"/>
</dbReference>
<dbReference type="CDD" id="cd01948">
    <property type="entry name" value="EAL"/>
    <property type="match status" value="1"/>
</dbReference>
<dbReference type="PANTHER" id="PTHR33121">
    <property type="entry name" value="CYCLIC DI-GMP PHOSPHODIESTERASE PDEF"/>
    <property type="match status" value="1"/>
</dbReference>
<feature type="domain" description="EAL" evidence="1">
    <location>
        <begin position="317"/>
        <end position="569"/>
    </location>
</feature>
<dbReference type="Pfam" id="PF00563">
    <property type="entry name" value="EAL"/>
    <property type="match status" value="1"/>
</dbReference>
<dbReference type="EMBL" id="QEOB01000005">
    <property type="protein sequence ID" value="PVX84228.1"/>
    <property type="molecule type" value="Genomic_DNA"/>
</dbReference>
<dbReference type="Gene3D" id="3.30.450.40">
    <property type="match status" value="1"/>
</dbReference>
<dbReference type="InterPro" id="IPR044398">
    <property type="entry name" value="Globin-sensor_dom"/>
</dbReference>
<sequence>MKTLIGALQEHAAHVVNRFYEELGRLPKSRRILEMLSGAELAHLKSRQIQNLLALANLGLTAREHAEMAQRIGRIHAIVGLDKEELVRSRGILQELLYAEVGRTVSAQQLSLYTRRLTSDLAWQLKAYQDVQDSQQEALLRITRLVWEAGTYTNFIDQVIATLAAHGEVTACTIGRPDAEGIFHFEAGSGGKTEGGMLQVLVAHDQVISVRADHPQGQGAVARAWRSGKPERVVNYQTDPLVTAWREVAAREGVRSSVAIPLAAPGQPPLAVLSLYSAFPGGFVGPEQVAFVDLLQTLLGCAAMRIPIHDGMSAAVPVSVRQHWAALVRTGALQMHYQPLLNLSTGRAEKVEALARLRDGERLLVPDDFLSALSSDDLLALFTSGLDQALADRARWRAQGRDLDISINLPPAALNDIRYFEATRGALVTHGCPAARLTLEVLENEALSLIQGQRGILAKFRELGVLLAQDDLGAGHSGLTRLRELPFDWIKLDREMVKLSGGDALNTLRVIYQLTRLGHSLGRQVLAEGVDTLDLLHALAILGVDGAQGFGIAKPMEGARLLEWLDCTPDFVASVSAEADAGAGPGKESLLARLARFVIWEERMLMIAALPQASRDLLQALTREDGEGGGVPLAQSLAGFGNILPPGPRRDALHRQVVGALLAEGAGSEAWRNALRALMEAITGDA</sequence>
<accession>A0ABX5KP08</accession>
<gene>
    <name evidence="2" type="ORF">C7402_10567</name>
</gene>
<dbReference type="Gene3D" id="1.10.490.10">
    <property type="entry name" value="Globins"/>
    <property type="match status" value="1"/>
</dbReference>
<evidence type="ECO:0000259" key="1">
    <source>
        <dbReference type="PROSITE" id="PS50883"/>
    </source>
</evidence>
<keyword evidence="3" id="KW-1185">Reference proteome</keyword>
<dbReference type="SUPFAM" id="SSF55781">
    <property type="entry name" value="GAF domain-like"/>
    <property type="match status" value="1"/>
</dbReference>
<dbReference type="InterPro" id="IPR009050">
    <property type="entry name" value="Globin-like_sf"/>
</dbReference>
<dbReference type="Pfam" id="PF13185">
    <property type="entry name" value="GAF_2"/>
    <property type="match status" value="1"/>
</dbReference>
<dbReference type="SUPFAM" id="SSF46458">
    <property type="entry name" value="Globin-like"/>
    <property type="match status" value="1"/>
</dbReference>
<dbReference type="InterPro" id="IPR029016">
    <property type="entry name" value="GAF-like_dom_sf"/>
</dbReference>
<evidence type="ECO:0000313" key="3">
    <source>
        <dbReference type="Proteomes" id="UP000245712"/>
    </source>
</evidence>
<dbReference type="InterPro" id="IPR001633">
    <property type="entry name" value="EAL_dom"/>
</dbReference>
<dbReference type="SMART" id="SM00065">
    <property type="entry name" value="GAF"/>
    <property type="match status" value="1"/>
</dbReference>
<dbReference type="Proteomes" id="UP000245712">
    <property type="component" value="Unassembled WGS sequence"/>
</dbReference>
<dbReference type="Gene3D" id="3.20.20.450">
    <property type="entry name" value="EAL domain"/>
    <property type="match status" value="1"/>
</dbReference>
<dbReference type="PANTHER" id="PTHR33121:SF79">
    <property type="entry name" value="CYCLIC DI-GMP PHOSPHODIESTERASE PDED-RELATED"/>
    <property type="match status" value="1"/>
</dbReference>
<organism evidence="2 3">
    <name type="scientific">Paraburkholderia unamae</name>
    <dbReference type="NCBI Taxonomy" id="219649"/>
    <lineage>
        <taxon>Bacteria</taxon>
        <taxon>Pseudomonadati</taxon>
        <taxon>Pseudomonadota</taxon>
        <taxon>Betaproteobacteria</taxon>
        <taxon>Burkholderiales</taxon>
        <taxon>Burkholderiaceae</taxon>
        <taxon>Paraburkholderia</taxon>
    </lineage>
</organism>
<dbReference type="InterPro" id="IPR003018">
    <property type="entry name" value="GAF"/>
</dbReference>
<dbReference type="PROSITE" id="PS50883">
    <property type="entry name" value="EAL"/>
    <property type="match status" value="1"/>
</dbReference>
<dbReference type="InterPro" id="IPR012292">
    <property type="entry name" value="Globin/Proto"/>
</dbReference>
<dbReference type="RefSeq" id="WP_165841868.1">
    <property type="nucleotide sequence ID" value="NZ_QEOB01000005.1"/>
</dbReference>
<evidence type="ECO:0000313" key="2">
    <source>
        <dbReference type="EMBL" id="PVX84228.1"/>
    </source>
</evidence>